<dbReference type="Proteomes" id="UP000485484">
    <property type="component" value="Unassembled WGS sequence"/>
</dbReference>
<evidence type="ECO:0000313" key="1">
    <source>
        <dbReference type="EMBL" id="OPZ90709.1"/>
    </source>
</evidence>
<protein>
    <submittedName>
        <fullName evidence="1">Uncharacterized protein</fullName>
    </submittedName>
</protein>
<proteinExistence type="predicted"/>
<name>A0A1V5MBX7_UNCT6</name>
<dbReference type="EMBL" id="MWAK01000235">
    <property type="protein sequence ID" value="OPZ90709.1"/>
    <property type="molecule type" value="Genomic_DNA"/>
</dbReference>
<comment type="caution">
    <text evidence="1">The sequence shown here is derived from an EMBL/GenBank/DDBJ whole genome shotgun (WGS) entry which is preliminary data.</text>
</comment>
<sequence>MAKQQAVKMVNIRPAARRLSCPLPVMFSLVLSGRPRPLFHASRRPRRPPAVLSLAQGRRPVKFPPAAEIPGPYSEPVRTGFRRRRFSDRPDSVLKYGVRCRTWSFFSPASWPSSARPCFCGRCWSSSRATNWSWACSFPSGWSAGPPAAGWPAAPGAVAYAPGWPAPSPAPVSAWPSVSAWSALAGRFWACCRAWVCRWPPLC</sequence>
<reference evidence="1" key="1">
    <citation type="submission" date="2017-02" db="EMBL/GenBank/DDBJ databases">
        <title>Delving into the versatile metabolic prowess of the omnipresent phylum Bacteroidetes.</title>
        <authorList>
            <person name="Nobu M.K."/>
            <person name="Mei R."/>
            <person name="Narihiro T."/>
            <person name="Kuroda K."/>
            <person name="Liu W.-T."/>
        </authorList>
    </citation>
    <scope>NUCLEOTIDE SEQUENCE</scope>
    <source>
        <strain evidence="1">ADurb.Bin417</strain>
    </source>
</reference>
<gene>
    <name evidence="1" type="ORF">BWY73_01259</name>
</gene>
<organism evidence="1">
    <name type="scientific">candidate division TA06 bacterium ADurb.Bin417</name>
    <dbReference type="NCBI Taxonomy" id="1852828"/>
    <lineage>
        <taxon>Bacteria</taxon>
        <taxon>Bacteria division TA06</taxon>
    </lineage>
</organism>
<dbReference type="AlphaFoldDB" id="A0A1V5MBX7"/>
<accession>A0A1V5MBX7</accession>